<name>A0A5P8PJL5_9CAUD</name>
<keyword evidence="2" id="KW-1185">Reference proteome</keyword>
<evidence type="ECO:0000313" key="2">
    <source>
        <dbReference type="Proteomes" id="UP000326601"/>
    </source>
</evidence>
<dbReference type="Proteomes" id="UP000326601">
    <property type="component" value="Segment"/>
</dbReference>
<proteinExistence type="predicted"/>
<organism evidence="1 2">
    <name type="scientific">Stenotrophomonas phage Mendera</name>
    <dbReference type="NCBI Taxonomy" id="2650877"/>
    <lineage>
        <taxon>Viruses</taxon>
        <taxon>Duplodnaviria</taxon>
        <taxon>Heunggongvirae</taxon>
        <taxon>Uroviricota</taxon>
        <taxon>Caudoviricetes</taxon>
        <taxon>Menderavirus</taxon>
        <taxon>Menderavirus mendera</taxon>
    </lineage>
</organism>
<dbReference type="EMBL" id="MN098328">
    <property type="protein sequence ID" value="QFR56835.1"/>
    <property type="molecule type" value="Genomic_DNA"/>
</dbReference>
<protein>
    <submittedName>
        <fullName evidence="1">Uncharacterized protein</fullName>
    </submittedName>
</protein>
<sequence>MGSGDTLYLDIGLSRDSRHDYRSHVIRSESTPVAAEQSRSYFSGWLDHLASSIGLTQKAHLTSRLRLADG</sequence>
<gene>
    <name evidence="1" type="ORF">CPT_Mendera_309</name>
</gene>
<accession>A0A5P8PJL5</accession>
<reference evidence="2" key="1">
    <citation type="submission" date="2019-06" db="EMBL/GenBank/DDBJ databases">
        <title>Complete genome sequence of Stenotrophomonas phage Mendera.</title>
        <authorList>
            <person name="Garza K."/>
            <person name="Newkirk H."/>
            <person name="Moreland R."/>
            <person name="Liu M."/>
            <person name="Ramsey J."/>
            <person name="Gonzalez C.F."/>
            <person name="Leavitt J."/>
        </authorList>
    </citation>
    <scope>NUCLEOTIDE SEQUENCE [LARGE SCALE GENOMIC DNA]</scope>
</reference>
<evidence type="ECO:0000313" key="1">
    <source>
        <dbReference type="EMBL" id="QFR56835.1"/>
    </source>
</evidence>